<dbReference type="SUPFAM" id="SSF46689">
    <property type="entry name" value="Homeodomain-like"/>
    <property type="match status" value="1"/>
</dbReference>
<evidence type="ECO:0000313" key="2">
    <source>
        <dbReference type="Proteomes" id="UP000824998"/>
    </source>
</evidence>
<comment type="caution">
    <text evidence="1">The sequence shown here is derived from an EMBL/GenBank/DDBJ whole genome shotgun (WGS) entry which is preliminary data.</text>
</comment>
<gene>
    <name evidence="1" type="ORF">BJ875DRAFT_500014</name>
</gene>
<name>A0A9P7Y8Y6_9HELO</name>
<organism evidence="1 2">
    <name type="scientific">Amylocarpus encephaloides</name>
    <dbReference type="NCBI Taxonomy" id="45428"/>
    <lineage>
        <taxon>Eukaryota</taxon>
        <taxon>Fungi</taxon>
        <taxon>Dikarya</taxon>
        <taxon>Ascomycota</taxon>
        <taxon>Pezizomycotina</taxon>
        <taxon>Leotiomycetes</taxon>
        <taxon>Helotiales</taxon>
        <taxon>Helotiales incertae sedis</taxon>
        <taxon>Amylocarpus</taxon>
    </lineage>
</organism>
<dbReference type="Pfam" id="PF13384">
    <property type="entry name" value="HTH_23"/>
    <property type="match status" value="1"/>
</dbReference>
<dbReference type="Proteomes" id="UP000824998">
    <property type="component" value="Unassembled WGS sequence"/>
</dbReference>
<dbReference type="OrthoDB" id="3541716at2759"/>
<dbReference type="AlphaFoldDB" id="A0A9P7Y8Y6"/>
<sequence>MGRVRPEYKTPKKSRFFHLLEQGNNIPTTARELKIDPSTAWRWTKRFYANEPERTTRKRLAIKPLGRPRIITDEHIKQMIQWITRHYDRRILPLETIAQEACGIKAKYLTLLRAWYR</sequence>
<proteinExistence type="predicted"/>
<dbReference type="EMBL" id="MU251780">
    <property type="protein sequence ID" value="KAG9229354.1"/>
    <property type="molecule type" value="Genomic_DNA"/>
</dbReference>
<evidence type="ECO:0000313" key="1">
    <source>
        <dbReference type="EMBL" id="KAG9229354.1"/>
    </source>
</evidence>
<accession>A0A9P7Y8Y6</accession>
<dbReference type="InterPro" id="IPR009057">
    <property type="entry name" value="Homeodomain-like_sf"/>
</dbReference>
<keyword evidence="2" id="KW-1185">Reference proteome</keyword>
<reference evidence="1" key="1">
    <citation type="journal article" date="2021" name="IMA Fungus">
        <title>Genomic characterization of three marine fungi, including Emericellopsis atlantica sp. nov. with signatures of a generalist lifestyle and marine biomass degradation.</title>
        <authorList>
            <person name="Hagestad O.C."/>
            <person name="Hou L."/>
            <person name="Andersen J.H."/>
            <person name="Hansen E.H."/>
            <person name="Altermark B."/>
            <person name="Li C."/>
            <person name="Kuhnert E."/>
            <person name="Cox R.J."/>
            <person name="Crous P.W."/>
            <person name="Spatafora J.W."/>
            <person name="Lail K."/>
            <person name="Amirebrahimi M."/>
            <person name="Lipzen A."/>
            <person name="Pangilinan J."/>
            <person name="Andreopoulos W."/>
            <person name="Hayes R.D."/>
            <person name="Ng V."/>
            <person name="Grigoriev I.V."/>
            <person name="Jackson S.A."/>
            <person name="Sutton T.D.S."/>
            <person name="Dobson A.D.W."/>
            <person name="Rama T."/>
        </authorList>
    </citation>
    <scope>NUCLEOTIDE SEQUENCE</scope>
    <source>
        <strain evidence="1">TRa018bII</strain>
    </source>
</reference>
<protein>
    <submittedName>
        <fullName evidence="1">Uncharacterized protein</fullName>
    </submittedName>
</protein>